<dbReference type="OrthoDB" id="165650at2"/>
<evidence type="ECO:0000313" key="3">
    <source>
        <dbReference type="Proteomes" id="UP000002754"/>
    </source>
</evidence>
<dbReference type="Proteomes" id="UP000297014">
    <property type="component" value="Unassembled WGS sequence"/>
</dbReference>
<sequence length="130" mass="14566">MDKTILASLQTVHPHSLSQKNLAKRSTSGEFRSFLEKELESTSPLKVSKHAEGRMLERGISINEMTWQKISDKVQQAKKMGINDSLVLTNEAALIISAKNETVITALKREEATEQIFSNINGTIVIDDRR</sequence>
<keyword evidence="1" id="KW-0969">Cilium</keyword>
<evidence type="ECO:0000313" key="4">
    <source>
        <dbReference type="Proteomes" id="UP000297014"/>
    </source>
</evidence>
<dbReference type="EMBL" id="ALPT02000013">
    <property type="protein sequence ID" value="KGA98246.1"/>
    <property type="molecule type" value="Genomic_DNA"/>
</dbReference>
<keyword evidence="1" id="KW-0966">Cell projection</keyword>
<dbReference type="NCBIfam" id="TIGR02530">
    <property type="entry name" value="flg_new"/>
    <property type="match status" value="1"/>
</dbReference>
<dbReference type="Pfam" id="PF12611">
    <property type="entry name" value="Flagellar_put"/>
    <property type="match status" value="1"/>
</dbReference>
<dbReference type="STRING" id="1218173.BALCAV_0205640"/>
<organism evidence="1 3">
    <name type="scientific">Alkalihalobacillus alcalophilus ATCC 27647 = CGMCC 1.3604</name>
    <dbReference type="NCBI Taxonomy" id="1218173"/>
    <lineage>
        <taxon>Bacteria</taxon>
        <taxon>Bacillati</taxon>
        <taxon>Bacillota</taxon>
        <taxon>Bacilli</taxon>
        <taxon>Bacillales</taxon>
        <taxon>Bacillaceae</taxon>
        <taxon>Alkalihalobacillus</taxon>
    </lineage>
</organism>
<evidence type="ECO:0000313" key="1">
    <source>
        <dbReference type="EMBL" id="KGA98246.1"/>
    </source>
</evidence>
<reference evidence="1 3" key="1">
    <citation type="journal article" date="2014" name="Genome Announc.">
        <title>Draft Genome Sequence of Bacillus alcalophilus AV1934, a Classic Alkaliphile Isolated from Human Feces in 1934.</title>
        <authorList>
            <person name="Attie O."/>
            <person name="Jayaprakash A."/>
            <person name="Shah H."/>
            <person name="Paulsen I.T."/>
            <person name="Morino M."/>
            <person name="Takahashi Y."/>
            <person name="Narumi I."/>
            <person name="Sachidanandam R."/>
            <person name="Satoh K."/>
            <person name="Ito M."/>
            <person name="Krulwich T.A."/>
        </authorList>
    </citation>
    <scope>NUCLEOTIDE SEQUENCE [LARGE SCALE GENOMIC DNA]</scope>
    <source>
        <strain evidence="1 3">AV1934</strain>
    </source>
</reference>
<accession>A0A094WN47</accession>
<comment type="caution">
    <text evidence="1">The sequence shown here is derived from an EMBL/GenBank/DDBJ whole genome shotgun (WGS) entry which is preliminary data.</text>
</comment>
<dbReference type="Proteomes" id="UP000002754">
    <property type="component" value="Unassembled WGS sequence"/>
</dbReference>
<gene>
    <name evidence="2" type="ORF">AJ85_05310</name>
    <name evidence="1" type="ORF">BALCAV_0205640</name>
</gene>
<name>A0A094WN47_ALKAL</name>
<reference evidence="2 4" key="2">
    <citation type="submission" date="2014-01" db="EMBL/GenBank/DDBJ databases">
        <title>Draft genome sequencing of Bacillus alcalophilus CGMCC 1.3604.</title>
        <authorList>
            <person name="Yang J."/>
            <person name="Diao L."/>
            <person name="Yang S."/>
        </authorList>
    </citation>
    <scope>NUCLEOTIDE SEQUENCE [LARGE SCALE GENOMIC DNA]</scope>
    <source>
        <strain evidence="2 4">CGMCC 1.3604</strain>
    </source>
</reference>
<protein>
    <submittedName>
        <fullName evidence="1">Flagellar protein</fullName>
    </submittedName>
</protein>
<dbReference type="InterPro" id="IPR013367">
    <property type="entry name" value="Flagellar_put"/>
</dbReference>
<dbReference type="RefSeq" id="WP_003320672.1">
    <property type="nucleotide sequence ID" value="NZ_ALPT02000013.1"/>
</dbReference>
<dbReference type="EMBL" id="JALP01000071">
    <property type="protein sequence ID" value="THG91410.1"/>
    <property type="molecule type" value="Genomic_DNA"/>
</dbReference>
<evidence type="ECO:0000313" key="2">
    <source>
        <dbReference type="EMBL" id="THG91410.1"/>
    </source>
</evidence>
<dbReference type="eggNOG" id="ENOG5032Y5R">
    <property type="taxonomic scope" value="Bacteria"/>
</dbReference>
<keyword evidence="3" id="KW-1185">Reference proteome</keyword>
<proteinExistence type="predicted"/>
<keyword evidence="1" id="KW-0282">Flagellum</keyword>
<dbReference type="AlphaFoldDB" id="A0A094WN47"/>